<dbReference type="PROSITE" id="PS50240">
    <property type="entry name" value="TRYPSIN_DOM"/>
    <property type="match status" value="1"/>
</dbReference>
<evidence type="ECO:0000256" key="4">
    <source>
        <dbReference type="ARBA" id="ARBA00022729"/>
    </source>
</evidence>
<dbReference type="Proteomes" id="UP001230051">
    <property type="component" value="Unassembled WGS sequence"/>
</dbReference>
<proteinExistence type="predicted"/>
<feature type="domain" description="Peptidase S1" evidence="14">
    <location>
        <begin position="35"/>
        <end position="272"/>
    </location>
</feature>
<organism evidence="15 16">
    <name type="scientific">Acipenser oxyrinchus oxyrinchus</name>
    <dbReference type="NCBI Taxonomy" id="40147"/>
    <lineage>
        <taxon>Eukaryota</taxon>
        <taxon>Metazoa</taxon>
        <taxon>Chordata</taxon>
        <taxon>Craniata</taxon>
        <taxon>Vertebrata</taxon>
        <taxon>Euteleostomi</taxon>
        <taxon>Actinopterygii</taxon>
        <taxon>Chondrostei</taxon>
        <taxon>Acipenseriformes</taxon>
        <taxon>Acipenseridae</taxon>
        <taxon>Acipenser</taxon>
    </lineage>
</organism>
<evidence type="ECO:0000256" key="6">
    <source>
        <dbReference type="ARBA" id="ARBA00022825"/>
    </source>
</evidence>
<dbReference type="Pfam" id="PF00089">
    <property type="entry name" value="Trypsin"/>
    <property type="match status" value="1"/>
</dbReference>
<evidence type="ECO:0000256" key="2">
    <source>
        <dbReference type="ARBA" id="ARBA00022525"/>
    </source>
</evidence>
<keyword evidence="5" id="KW-0378">Hydrolase</keyword>
<keyword evidence="7" id="KW-0865">Zymogen</keyword>
<dbReference type="GO" id="GO:0006508">
    <property type="term" value="P:proteolysis"/>
    <property type="evidence" value="ECO:0007669"/>
    <property type="project" value="UniProtKB-KW"/>
</dbReference>
<feature type="chain" id="PRO_5042293775" description="Granzyme M" evidence="13">
    <location>
        <begin position="17"/>
        <end position="324"/>
    </location>
</feature>
<dbReference type="PANTHER" id="PTHR24252:SF7">
    <property type="entry name" value="HYALIN"/>
    <property type="match status" value="1"/>
</dbReference>
<dbReference type="InterPro" id="IPR018114">
    <property type="entry name" value="TRYPSIN_HIS"/>
</dbReference>
<dbReference type="InterPro" id="IPR043504">
    <property type="entry name" value="Peptidase_S1_PA_chymotrypsin"/>
</dbReference>
<evidence type="ECO:0000256" key="11">
    <source>
        <dbReference type="ARBA" id="ARBA00078807"/>
    </source>
</evidence>
<evidence type="ECO:0000256" key="8">
    <source>
        <dbReference type="ARBA" id="ARBA00023157"/>
    </source>
</evidence>
<evidence type="ECO:0000256" key="5">
    <source>
        <dbReference type="ARBA" id="ARBA00022801"/>
    </source>
</evidence>
<keyword evidence="8" id="KW-1015">Disulfide bond</keyword>
<comment type="subcellular location">
    <subcellularLocation>
        <location evidence="1">Secreted</location>
    </subcellularLocation>
</comment>
<evidence type="ECO:0000259" key="14">
    <source>
        <dbReference type="PROSITE" id="PS50240"/>
    </source>
</evidence>
<evidence type="ECO:0000313" key="15">
    <source>
        <dbReference type="EMBL" id="KAK1152714.1"/>
    </source>
</evidence>
<keyword evidence="16" id="KW-1185">Reference proteome</keyword>
<dbReference type="InterPro" id="IPR009003">
    <property type="entry name" value="Peptidase_S1_PA"/>
</dbReference>
<dbReference type="InterPro" id="IPR001314">
    <property type="entry name" value="Peptidase_S1A"/>
</dbReference>
<evidence type="ECO:0000256" key="12">
    <source>
        <dbReference type="ARBA" id="ARBA00079711"/>
    </source>
</evidence>
<gene>
    <name evidence="15" type="primary">Acr</name>
    <name evidence="15" type="ORF">AOXY_G30817</name>
</gene>
<sequence>MKLLVFSIFFLAQSLAEDLIKCGTQKEGLQVGEKMEGGLQAKVGAWPWQVSLLKTSDLELFCGGSILNKYWVITAAHCIKPRNIEEPGTIKVGLGVHQLDKPKEWTVYKSPKNIFVDERFDPVKRKHDIAMLQMREPMEFGDYIRPVCFPDNSTFAPEEWVSCHVTGWRFDTGGKAEEPRLLRQAPTRLIPSETCNQSDWYNGTVDEGKFCAGWAGRCQGDGGGPLVCLLPNSERWILIGIMSWATGCNLPKRPVIYTSTKHNLDWVRMTMEESRRGSDLKEFGSESEIRTRMLSSEARSRSGCGVFGTLLLNLSSFILVLLIG</sequence>
<dbReference type="CDD" id="cd00190">
    <property type="entry name" value="Tryp_SPc"/>
    <property type="match status" value="1"/>
</dbReference>
<dbReference type="AlphaFoldDB" id="A0AAD8CJM3"/>
<dbReference type="GO" id="GO:0005576">
    <property type="term" value="C:extracellular region"/>
    <property type="evidence" value="ECO:0007669"/>
    <property type="project" value="UniProtKB-SubCell"/>
</dbReference>
<dbReference type="PANTHER" id="PTHR24252">
    <property type="entry name" value="ACROSIN-RELATED"/>
    <property type="match status" value="1"/>
</dbReference>
<evidence type="ECO:0000256" key="1">
    <source>
        <dbReference type="ARBA" id="ARBA00004613"/>
    </source>
</evidence>
<comment type="caution">
    <text evidence="15">The sequence shown here is derived from an EMBL/GenBank/DDBJ whole genome shotgun (WGS) entry which is preliminary data.</text>
</comment>
<reference evidence="15" key="1">
    <citation type="submission" date="2022-02" db="EMBL/GenBank/DDBJ databases">
        <title>Atlantic sturgeon de novo genome assembly.</title>
        <authorList>
            <person name="Stock M."/>
            <person name="Klopp C."/>
            <person name="Guiguen Y."/>
            <person name="Cabau C."/>
            <person name="Parinello H."/>
            <person name="Santidrian Yebra-Pimentel E."/>
            <person name="Kuhl H."/>
            <person name="Dirks R.P."/>
            <person name="Guessner J."/>
            <person name="Wuertz S."/>
            <person name="Du K."/>
            <person name="Schartl M."/>
        </authorList>
    </citation>
    <scope>NUCLEOTIDE SEQUENCE</scope>
    <source>
        <strain evidence="15">STURGEONOMICS-FGT-2020</strain>
        <tissue evidence="15">Whole blood</tissue>
    </source>
</reference>
<dbReference type="PRINTS" id="PR00722">
    <property type="entry name" value="CHYMOTRYPSIN"/>
</dbReference>
<protein>
    <recommendedName>
        <fullName evidence="10">Granzyme M</fullName>
    </recommendedName>
    <alternativeName>
        <fullName evidence="11">Met-ase</fullName>
    </alternativeName>
    <alternativeName>
        <fullName evidence="12">Natural killer cell granular protease</fullName>
    </alternativeName>
</protein>
<dbReference type="InterPro" id="IPR001254">
    <property type="entry name" value="Trypsin_dom"/>
</dbReference>
<evidence type="ECO:0000256" key="10">
    <source>
        <dbReference type="ARBA" id="ARBA00067130"/>
    </source>
</evidence>
<evidence type="ECO:0000256" key="7">
    <source>
        <dbReference type="ARBA" id="ARBA00023145"/>
    </source>
</evidence>
<evidence type="ECO:0000313" key="16">
    <source>
        <dbReference type="Proteomes" id="UP001230051"/>
    </source>
</evidence>
<dbReference type="EMBL" id="JAGXEW010000045">
    <property type="protein sequence ID" value="KAK1152714.1"/>
    <property type="molecule type" value="Genomic_DNA"/>
</dbReference>
<evidence type="ECO:0000256" key="3">
    <source>
        <dbReference type="ARBA" id="ARBA00022670"/>
    </source>
</evidence>
<accession>A0AAD8CJM3</accession>
<dbReference type="SMART" id="SM00020">
    <property type="entry name" value="Tryp_SPc"/>
    <property type="match status" value="1"/>
</dbReference>
<dbReference type="PROSITE" id="PS00134">
    <property type="entry name" value="TRYPSIN_HIS"/>
    <property type="match status" value="1"/>
</dbReference>
<evidence type="ECO:0000256" key="13">
    <source>
        <dbReference type="SAM" id="SignalP"/>
    </source>
</evidence>
<dbReference type="FunFam" id="2.40.10.10:FF:000146">
    <property type="entry name" value="Serine protease 53"/>
    <property type="match status" value="1"/>
</dbReference>
<keyword evidence="3 15" id="KW-0645">Protease</keyword>
<name>A0AAD8CJM3_ACIOX</name>
<dbReference type="SUPFAM" id="SSF50494">
    <property type="entry name" value="Trypsin-like serine proteases"/>
    <property type="match status" value="1"/>
</dbReference>
<keyword evidence="6" id="KW-0720">Serine protease</keyword>
<keyword evidence="2" id="KW-0964">Secreted</keyword>
<comment type="function">
    <text evidence="9">Cleaves peptide substrates after methionine, leucine, and norleucine. Physiological substrates include EZR, alpha-tubulins and the apoptosis inhibitor BIRC5/Survivin. Promotes caspase activation and subsequent apoptosis of target cells.</text>
</comment>
<keyword evidence="4 13" id="KW-0732">Signal</keyword>
<dbReference type="Gene3D" id="2.40.10.10">
    <property type="entry name" value="Trypsin-like serine proteases"/>
    <property type="match status" value="2"/>
</dbReference>
<feature type="signal peptide" evidence="13">
    <location>
        <begin position="1"/>
        <end position="16"/>
    </location>
</feature>
<evidence type="ECO:0000256" key="9">
    <source>
        <dbReference type="ARBA" id="ARBA00054080"/>
    </source>
</evidence>
<dbReference type="GO" id="GO:0004252">
    <property type="term" value="F:serine-type endopeptidase activity"/>
    <property type="evidence" value="ECO:0007669"/>
    <property type="project" value="InterPro"/>
</dbReference>